<dbReference type="PATRIC" id="fig|1747903.4.peg.3909"/>
<keyword evidence="6" id="KW-1185">Reference proteome</keyword>
<dbReference type="Proteomes" id="UP000092713">
    <property type="component" value="Unassembled WGS sequence"/>
</dbReference>
<dbReference type="Gene3D" id="3.20.20.300">
    <property type="entry name" value="Glycoside hydrolase, family 3, N-terminal domain"/>
    <property type="match status" value="1"/>
</dbReference>
<dbReference type="InterPro" id="IPR036962">
    <property type="entry name" value="Glyco_hydro_3_N_sf"/>
</dbReference>
<dbReference type="EC" id="3.2.1.52" evidence="5"/>
<dbReference type="EMBL" id="LOCQ01000048">
    <property type="protein sequence ID" value="OBV40279.1"/>
    <property type="molecule type" value="Genomic_DNA"/>
</dbReference>
<evidence type="ECO:0000313" key="6">
    <source>
        <dbReference type="Proteomes" id="UP000092713"/>
    </source>
</evidence>
<comment type="similarity">
    <text evidence="1">Belongs to the glycosyl hydrolase 3 family.</text>
</comment>
<dbReference type="PANTHER" id="PTHR30480">
    <property type="entry name" value="BETA-HEXOSAMINIDASE-RELATED"/>
    <property type="match status" value="1"/>
</dbReference>
<dbReference type="STRING" id="1747903.ASR47_101538"/>
<evidence type="ECO:0000313" key="5">
    <source>
        <dbReference type="EMBL" id="OBV40279.1"/>
    </source>
</evidence>
<evidence type="ECO:0000256" key="2">
    <source>
        <dbReference type="ARBA" id="ARBA00022801"/>
    </source>
</evidence>
<organism evidence="5 6">
    <name type="scientific">Janthinobacterium psychrotolerans</name>
    <dbReference type="NCBI Taxonomy" id="1747903"/>
    <lineage>
        <taxon>Bacteria</taxon>
        <taxon>Pseudomonadati</taxon>
        <taxon>Pseudomonadota</taxon>
        <taxon>Betaproteobacteria</taxon>
        <taxon>Burkholderiales</taxon>
        <taxon>Oxalobacteraceae</taxon>
        <taxon>Janthinobacterium</taxon>
    </lineage>
</organism>
<evidence type="ECO:0000256" key="1">
    <source>
        <dbReference type="ARBA" id="ARBA00005336"/>
    </source>
</evidence>
<dbReference type="NCBIfam" id="NF003740">
    <property type="entry name" value="PRK05337.1"/>
    <property type="match status" value="1"/>
</dbReference>
<accession>A0A1A7C5G3</accession>
<dbReference type="GO" id="GO:0005975">
    <property type="term" value="P:carbohydrate metabolic process"/>
    <property type="evidence" value="ECO:0007669"/>
    <property type="project" value="InterPro"/>
</dbReference>
<dbReference type="InterPro" id="IPR050226">
    <property type="entry name" value="NagZ_Beta-hexosaminidase"/>
</dbReference>
<feature type="domain" description="Glycoside hydrolase family 3 N-terminal" evidence="4">
    <location>
        <begin position="5"/>
        <end position="328"/>
    </location>
</feature>
<sequence length="513" mass="54941">MEQGLREKIGQLFMVGFDALEANDHIRNLIRQQRVGGVILFRRNVHTPQQVSRLCRELQEINAEVSDIPLLISIDQEGGMVMRIEQGVTPIPAAMAFQAAGSVLDCERLNQVSGDEMRQVGINMLLAPVLDVNNNRSNPVIGVRAYGEDAATVIDYGMAAMRGQQSTGMAVTAKHFPGHGDTATDTHYAMALVPHDKARLQAVELAPFRAAIAAGVDAIMTAHVVFPAFEMDTSVPATLSKGVLTDLLRGEMGYEGVVISDCLEMAAIADGVGISGGAIATLQAGADIVLISHREAQQQAAIEAVLAAVDSGAIPLARIDEALARVRQLKQVHAVRDWKERTVTPPALMRPEAMALAHKVQQAALRVQGDYRPLDASLPVTLITVEVRSRSEIDEVALGRNKEARSSMLPALVDAGFEVREFALSAQALPEEVDAALAFAQGARQIVLQTYNALFVDGQRRLAGALPHGQLWLVAGRLPYDLDLAPQAQGRLAAFGCRPAALAPVVEKLAGKA</sequence>
<proteinExistence type="inferred from homology"/>
<evidence type="ECO:0000259" key="4">
    <source>
        <dbReference type="Pfam" id="PF00933"/>
    </source>
</evidence>
<dbReference type="InterPro" id="IPR001764">
    <property type="entry name" value="Glyco_hydro_3_N"/>
</dbReference>
<dbReference type="PANTHER" id="PTHR30480:SF16">
    <property type="entry name" value="GLYCOSIDE HYDROLASE FAMILY 3 DOMAIN PROTEIN"/>
    <property type="match status" value="1"/>
</dbReference>
<keyword evidence="2 5" id="KW-0378">Hydrolase</keyword>
<evidence type="ECO:0000256" key="3">
    <source>
        <dbReference type="ARBA" id="ARBA00023295"/>
    </source>
</evidence>
<dbReference type="Pfam" id="PF00933">
    <property type="entry name" value="Glyco_hydro_3"/>
    <property type="match status" value="1"/>
</dbReference>
<name>A0A1A7C5G3_9BURK</name>
<dbReference type="SUPFAM" id="SSF51445">
    <property type="entry name" value="(Trans)glycosidases"/>
    <property type="match status" value="1"/>
</dbReference>
<dbReference type="InterPro" id="IPR017853">
    <property type="entry name" value="GH"/>
</dbReference>
<comment type="caution">
    <text evidence="5">The sequence shown here is derived from an EMBL/GenBank/DDBJ whole genome shotgun (WGS) entry which is preliminary data.</text>
</comment>
<protein>
    <submittedName>
        <fullName evidence="5">Beta-N-acetylhexosaminidase</fullName>
        <ecNumber evidence="5">3.2.1.52</ecNumber>
    </submittedName>
</protein>
<dbReference type="GO" id="GO:0004563">
    <property type="term" value="F:beta-N-acetylhexosaminidase activity"/>
    <property type="evidence" value="ECO:0007669"/>
    <property type="project" value="UniProtKB-EC"/>
</dbReference>
<keyword evidence="3 5" id="KW-0326">Glycosidase</keyword>
<dbReference type="AlphaFoldDB" id="A0A1A7C5G3"/>
<dbReference type="GO" id="GO:0009254">
    <property type="term" value="P:peptidoglycan turnover"/>
    <property type="evidence" value="ECO:0007669"/>
    <property type="project" value="TreeGrafter"/>
</dbReference>
<gene>
    <name evidence="5" type="ORF">ASR47_101538</name>
</gene>
<dbReference type="OrthoDB" id="9786661at2"/>
<reference evidence="5 6" key="1">
    <citation type="submission" date="2016-04" db="EMBL/GenBank/DDBJ databases">
        <title>Draft genome sequence of Janthinobacterium psychrotolerans sp. nov., isolated from freshwater sediments in Denmark.</title>
        <authorList>
            <person name="Gong X."/>
            <person name="Skrivergaard S."/>
            <person name="Korsgaard B.S."/>
            <person name="Schreiber L."/>
            <person name="Marshall I.P."/>
            <person name="Finster K."/>
            <person name="Schramm A."/>
        </authorList>
    </citation>
    <scope>NUCLEOTIDE SEQUENCE [LARGE SCALE GENOMIC DNA]</scope>
    <source>
        <strain evidence="5 6">S3-2</strain>
    </source>
</reference>